<dbReference type="Proteomes" id="UP000750711">
    <property type="component" value="Unassembled WGS sequence"/>
</dbReference>
<keyword evidence="8" id="KW-0811">Translocation</keyword>
<dbReference type="GO" id="GO:0015031">
    <property type="term" value="P:protein transport"/>
    <property type="evidence" value="ECO:0007669"/>
    <property type="project" value="UniProtKB-KW"/>
</dbReference>
<dbReference type="InterPro" id="IPR050693">
    <property type="entry name" value="Hsp70_NEF-Inhibitors"/>
</dbReference>
<keyword evidence="5 10" id="KW-0732">Signal</keyword>
<comment type="caution">
    <text evidence="11">The sequence shown here is derived from an EMBL/GenBank/DDBJ whole genome shotgun (WGS) entry which is preliminary data.</text>
</comment>
<accession>A0A9P8RS00</accession>
<evidence type="ECO:0000256" key="9">
    <source>
        <dbReference type="SAM" id="MobiDB-lite"/>
    </source>
</evidence>
<proteinExistence type="inferred from homology"/>
<dbReference type="PANTHER" id="PTHR19316:SF34">
    <property type="entry name" value="NUCLEOTIDE EXCHANGE FACTOR SIL1"/>
    <property type="match status" value="1"/>
</dbReference>
<dbReference type="InterPro" id="IPR011989">
    <property type="entry name" value="ARM-like"/>
</dbReference>
<keyword evidence="6" id="KW-0256">Endoplasmic reticulum</keyword>
<evidence type="ECO:0000256" key="10">
    <source>
        <dbReference type="SAM" id="SignalP"/>
    </source>
</evidence>
<dbReference type="InterPro" id="IPR016024">
    <property type="entry name" value="ARM-type_fold"/>
</dbReference>
<feature type="chain" id="PRO_5040124858" description="Nucleotide exchange factor SIL1" evidence="10">
    <location>
        <begin position="23"/>
        <end position="396"/>
    </location>
</feature>
<organism evidence="11 12">
    <name type="scientific">Trichoglossum hirsutum</name>
    <dbReference type="NCBI Taxonomy" id="265104"/>
    <lineage>
        <taxon>Eukaryota</taxon>
        <taxon>Fungi</taxon>
        <taxon>Dikarya</taxon>
        <taxon>Ascomycota</taxon>
        <taxon>Pezizomycotina</taxon>
        <taxon>Geoglossomycetes</taxon>
        <taxon>Geoglossales</taxon>
        <taxon>Geoglossaceae</taxon>
        <taxon>Trichoglossum</taxon>
    </lineage>
</organism>
<reference evidence="11" key="1">
    <citation type="submission" date="2021-03" db="EMBL/GenBank/DDBJ databases">
        <title>Comparative genomics and phylogenomic investigation of the class Geoglossomycetes provide insights into ecological specialization and systematics.</title>
        <authorList>
            <person name="Melie T."/>
            <person name="Pirro S."/>
            <person name="Miller A.N."/>
            <person name="Quandt A."/>
        </authorList>
    </citation>
    <scope>NUCLEOTIDE SEQUENCE</scope>
    <source>
        <strain evidence="11">CAQ_001_2017</strain>
    </source>
</reference>
<evidence type="ECO:0000256" key="2">
    <source>
        <dbReference type="ARBA" id="ARBA00011799"/>
    </source>
</evidence>
<dbReference type="InterPro" id="IPR031884">
    <property type="entry name" value="Sil1_fungi"/>
</dbReference>
<evidence type="ECO:0000256" key="5">
    <source>
        <dbReference type="ARBA" id="ARBA00022729"/>
    </source>
</evidence>
<dbReference type="AlphaFoldDB" id="A0A9P8RS00"/>
<comment type="similarity">
    <text evidence="1">Belongs to the SIL1 family.</text>
</comment>
<protein>
    <recommendedName>
        <fullName evidence="3">Nucleotide exchange factor SIL1</fullName>
    </recommendedName>
</protein>
<feature type="signal peptide" evidence="10">
    <location>
        <begin position="1"/>
        <end position="22"/>
    </location>
</feature>
<comment type="subunit">
    <text evidence="2">Interacts with KAR2.</text>
</comment>
<feature type="region of interest" description="Disordered" evidence="9">
    <location>
        <begin position="108"/>
        <end position="134"/>
    </location>
</feature>
<keyword evidence="7" id="KW-0653">Protein transport</keyword>
<keyword evidence="12" id="KW-1185">Reference proteome</keyword>
<evidence type="ECO:0000313" key="12">
    <source>
        <dbReference type="Proteomes" id="UP000750711"/>
    </source>
</evidence>
<dbReference type="GO" id="GO:0005783">
    <property type="term" value="C:endoplasmic reticulum"/>
    <property type="evidence" value="ECO:0007669"/>
    <property type="project" value="InterPro"/>
</dbReference>
<dbReference type="PANTHER" id="PTHR19316">
    <property type="entry name" value="PROTEIN FOLDING REGULATOR"/>
    <property type="match status" value="1"/>
</dbReference>
<evidence type="ECO:0000256" key="8">
    <source>
        <dbReference type="ARBA" id="ARBA00023010"/>
    </source>
</evidence>
<gene>
    <name evidence="11" type="ORF">GP486_002557</name>
</gene>
<dbReference type="Pfam" id="PF16782">
    <property type="entry name" value="SIL1"/>
    <property type="match status" value="1"/>
</dbReference>
<evidence type="ECO:0000256" key="3">
    <source>
        <dbReference type="ARBA" id="ARBA00015352"/>
    </source>
</evidence>
<dbReference type="Gene3D" id="1.25.10.10">
    <property type="entry name" value="Leucine-rich Repeat Variant"/>
    <property type="match status" value="1"/>
</dbReference>
<evidence type="ECO:0000256" key="6">
    <source>
        <dbReference type="ARBA" id="ARBA00022824"/>
    </source>
</evidence>
<dbReference type="SUPFAM" id="SSF48371">
    <property type="entry name" value="ARM repeat"/>
    <property type="match status" value="1"/>
</dbReference>
<name>A0A9P8RS00_9PEZI</name>
<evidence type="ECO:0000256" key="1">
    <source>
        <dbReference type="ARBA" id="ARBA00010588"/>
    </source>
</evidence>
<dbReference type="EMBL" id="JAGHQM010000291">
    <property type="protein sequence ID" value="KAH0562819.1"/>
    <property type="molecule type" value="Genomic_DNA"/>
</dbReference>
<evidence type="ECO:0000313" key="11">
    <source>
        <dbReference type="EMBL" id="KAH0562819.1"/>
    </source>
</evidence>
<sequence length="396" mass="43210">MLRRLAQLPLPLLLLLIGTASASSAPSPAASSDLICHTSDPAECYPRTFQPTRDWQMVRDDQHLPPGLHVRMNWETGQKDAKLNDDSPINPSDLAVAVEDDAIEYASPQQQAPLLRSDSLKSPPYSPNGKIPVPKDAGEREIFLTSMAIINSTCDGNNSAALPSDFLNALGDLEDLSHDLYYGTEIARDRIVFTKLISVLSTTDNDPAIRAAAALVLGSALQNNPTAVDLALAGPVTGTTGGVPLTRLLLKAISINENFPKVQERIIYALSAVTRAPGQRIAFLEHGGMDRMREAFDLETVGHEGHKRDGVRGKVANYIKDYFLDDLMTRDGEGLAGPLEQRVNGRPNRSEEDMLKPWCRVFGESLKKWMQHGVNGGVYEKVEGAYMALINKLGEC</sequence>
<dbReference type="GO" id="GO:0000774">
    <property type="term" value="F:adenyl-nucleotide exchange factor activity"/>
    <property type="evidence" value="ECO:0007669"/>
    <property type="project" value="InterPro"/>
</dbReference>
<evidence type="ECO:0000256" key="7">
    <source>
        <dbReference type="ARBA" id="ARBA00022927"/>
    </source>
</evidence>
<evidence type="ECO:0000256" key="4">
    <source>
        <dbReference type="ARBA" id="ARBA00022448"/>
    </source>
</evidence>
<keyword evidence="4" id="KW-0813">Transport</keyword>